<sequence>MLYGVRVISRLHMLFLDNEKESNESKSKEEFEVKENKIEIQAYLVF</sequence>
<accession>A0A9N9BY42</accession>
<dbReference type="EMBL" id="CAJVPS010003159">
    <property type="protein sequence ID" value="CAG8583880.1"/>
    <property type="molecule type" value="Genomic_DNA"/>
</dbReference>
<organism evidence="1 2">
    <name type="scientific">Ambispora leptoticha</name>
    <dbReference type="NCBI Taxonomy" id="144679"/>
    <lineage>
        <taxon>Eukaryota</taxon>
        <taxon>Fungi</taxon>
        <taxon>Fungi incertae sedis</taxon>
        <taxon>Mucoromycota</taxon>
        <taxon>Glomeromycotina</taxon>
        <taxon>Glomeromycetes</taxon>
        <taxon>Archaeosporales</taxon>
        <taxon>Ambisporaceae</taxon>
        <taxon>Ambispora</taxon>
    </lineage>
</organism>
<evidence type="ECO:0000313" key="1">
    <source>
        <dbReference type="EMBL" id="CAG8583880.1"/>
    </source>
</evidence>
<reference evidence="1" key="1">
    <citation type="submission" date="2021-06" db="EMBL/GenBank/DDBJ databases">
        <authorList>
            <person name="Kallberg Y."/>
            <person name="Tangrot J."/>
            <person name="Rosling A."/>
        </authorList>
    </citation>
    <scope>NUCLEOTIDE SEQUENCE</scope>
    <source>
        <strain evidence="1">FL130A</strain>
    </source>
</reference>
<keyword evidence="2" id="KW-1185">Reference proteome</keyword>
<comment type="caution">
    <text evidence="1">The sequence shown here is derived from an EMBL/GenBank/DDBJ whole genome shotgun (WGS) entry which is preliminary data.</text>
</comment>
<dbReference type="Proteomes" id="UP000789508">
    <property type="component" value="Unassembled WGS sequence"/>
</dbReference>
<evidence type="ECO:0000313" key="2">
    <source>
        <dbReference type="Proteomes" id="UP000789508"/>
    </source>
</evidence>
<protein>
    <submittedName>
        <fullName evidence="1">194_t:CDS:1</fullName>
    </submittedName>
</protein>
<name>A0A9N9BY42_9GLOM</name>
<gene>
    <name evidence="1" type="ORF">ALEPTO_LOCUS7394</name>
</gene>
<proteinExistence type="predicted"/>
<dbReference type="AlphaFoldDB" id="A0A9N9BY42"/>